<dbReference type="Proteomes" id="UP000191500">
    <property type="component" value="Unassembled WGS sequence"/>
</dbReference>
<gene>
    <name evidence="1" type="ORF">PENCOP_c008G02575</name>
</gene>
<reference evidence="2" key="1">
    <citation type="journal article" date="2017" name="Nat. Microbiol.">
        <title>Global analysis of biosynthetic gene clusters reveals vast potential of secondary metabolite production in Penicillium species.</title>
        <authorList>
            <person name="Nielsen J.C."/>
            <person name="Grijseels S."/>
            <person name="Prigent S."/>
            <person name="Ji B."/>
            <person name="Dainat J."/>
            <person name="Nielsen K.F."/>
            <person name="Frisvad J.C."/>
            <person name="Workman M."/>
            <person name="Nielsen J."/>
        </authorList>
    </citation>
    <scope>NUCLEOTIDE SEQUENCE [LARGE SCALE GENOMIC DNA]</scope>
    <source>
        <strain evidence="2">IBT 31321</strain>
    </source>
</reference>
<sequence length="162" mass="18128">MPPKKLYKQLLSLASTLLTILSNTIEFYSKSQPPHQTFDPLLPLQLAIQVLQLLNPNSTSTKMKFTATTITAIVAVLPMTNAWIFTSCSRQWDGENDKGCTKAACKTGDKIDWENQWFSDCTLRLYSDSSCKKQIGIASDDWNDHKLSKSMGSFRVSGCPKD</sequence>
<evidence type="ECO:0000313" key="2">
    <source>
        <dbReference type="Proteomes" id="UP000191500"/>
    </source>
</evidence>
<comment type="caution">
    <text evidence="1">The sequence shown here is derived from an EMBL/GenBank/DDBJ whole genome shotgun (WGS) entry which is preliminary data.</text>
</comment>
<proteinExistence type="predicted"/>
<protein>
    <submittedName>
        <fullName evidence="1">Uncharacterized protein</fullName>
    </submittedName>
</protein>
<accession>A0A1V6UIU1</accession>
<organism evidence="1 2">
    <name type="scientific">Penicillium coprophilum</name>
    <dbReference type="NCBI Taxonomy" id="36646"/>
    <lineage>
        <taxon>Eukaryota</taxon>
        <taxon>Fungi</taxon>
        <taxon>Dikarya</taxon>
        <taxon>Ascomycota</taxon>
        <taxon>Pezizomycotina</taxon>
        <taxon>Eurotiomycetes</taxon>
        <taxon>Eurotiomycetidae</taxon>
        <taxon>Eurotiales</taxon>
        <taxon>Aspergillaceae</taxon>
        <taxon>Penicillium</taxon>
    </lineage>
</organism>
<name>A0A1V6UIU1_9EURO</name>
<dbReference type="AlphaFoldDB" id="A0A1V6UIU1"/>
<dbReference type="EMBL" id="MDDG01000008">
    <property type="protein sequence ID" value="OQE38385.1"/>
    <property type="molecule type" value="Genomic_DNA"/>
</dbReference>
<evidence type="ECO:0000313" key="1">
    <source>
        <dbReference type="EMBL" id="OQE38385.1"/>
    </source>
</evidence>
<keyword evidence="2" id="KW-1185">Reference proteome</keyword>